<dbReference type="EMBL" id="CP011104">
    <property type="protein sequence ID" value="AKH63743.1"/>
    <property type="molecule type" value="Genomic_DNA"/>
</dbReference>
<reference evidence="1 2" key="1">
    <citation type="journal article" date="2015" name="J. Biotechnol.">
        <title>Complete genome sequence of Photorhabdus temperata subsp. thracensis 39-8(T), an entomopathogenic bacterium for the improved commercial bioinsecticide.</title>
        <authorList>
            <person name="Kwak Y."/>
            <person name="Shin J.H."/>
        </authorList>
    </citation>
    <scope>NUCLEOTIDE SEQUENCE [LARGE SCALE GENOMIC DNA]</scope>
    <source>
        <strain evidence="1 2">DSM 15199</strain>
    </source>
</reference>
<evidence type="ECO:0000313" key="2">
    <source>
        <dbReference type="Proteomes" id="UP000034866"/>
    </source>
</evidence>
<evidence type="ECO:0000313" key="1">
    <source>
        <dbReference type="EMBL" id="AKH63743.1"/>
    </source>
</evidence>
<dbReference type="AlphaFoldDB" id="A0A0F7LNY1"/>
<protein>
    <recommendedName>
        <fullName evidence="3">Restriction endonuclease</fullName>
    </recommendedName>
</protein>
<dbReference type="STRING" id="230089.VY86_10760"/>
<accession>A0A0F7LNY1</accession>
<evidence type="ECO:0008006" key="3">
    <source>
        <dbReference type="Google" id="ProtNLM"/>
    </source>
</evidence>
<keyword evidence="2" id="KW-1185">Reference proteome</keyword>
<proteinExistence type="predicted"/>
<name>A0A0F7LNY1_9GAMM</name>
<dbReference type="PATRIC" id="fig|230089.6.peg.2387"/>
<reference evidence="2" key="2">
    <citation type="submission" date="2015-03" db="EMBL/GenBank/DDBJ databases">
        <title>Genome sequence of Azospirillum thiophilum strain DSM 21654T.</title>
        <authorList>
            <person name="Kwak Y."/>
            <person name="Shin J.-H."/>
        </authorList>
    </citation>
    <scope>NUCLEOTIDE SEQUENCE [LARGE SCALE GENOMIC DNA]</scope>
    <source>
        <strain evidence="2">DSM 15199</strain>
    </source>
</reference>
<dbReference type="KEGG" id="ptt:VY86_10760"/>
<gene>
    <name evidence="1" type="ORF">VY86_10760</name>
</gene>
<organism evidence="1 2">
    <name type="scientific">Photorhabdus thracensis</name>
    <dbReference type="NCBI Taxonomy" id="230089"/>
    <lineage>
        <taxon>Bacteria</taxon>
        <taxon>Pseudomonadati</taxon>
        <taxon>Pseudomonadota</taxon>
        <taxon>Gammaproteobacteria</taxon>
        <taxon>Enterobacterales</taxon>
        <taxon>Morganellaceae</taxon>
        <taxon>Photorhabdus</taxon>
    </lineage>
</organism>
<dbReference type="Proteomes" id="UP000034866">
    <property type="component" value="Chromosome"/>
</dbReference>
<sequence>MGAIGLDDNMKLLVSEGVNGSHMVERLFWDFAGHSLLLPKNREHYPLELFVKWHQEQVFRR</sequence>